<dbReference type="GO" id="GO:0000287">
    <property type="term" value="F:magnesium ion binding"/>
    <property type="evidence" value="ECO:0007669"/>
    <property type="project" value="TreeGrafter"/>
</dbReference>
<keyword evidence="3" id="KW-0460">Magnesium</keyword>
<evidence type="ECO:0000313" key="5">
    <source>
        <dbReference type="EMBL" id="SNX46181.1"/>
    </source>
</evidence>
<accession>A0A240ECA5</accession>
<dbReference type="GO" id="GO:0006107">
    <property type="term" value="P:oxaloacetate metabolic process"/>
    <property type="evidence" value="ECO:0007669"/>
    <property type="project" value="TreeGrafter"/>
</dbReference>
<organism evidence="5 6">
    <name type="scientific">Acinetobacter puyangensis</name>
    <dbReference type="NCBI Taxonomy" id="1096779"/>
    <lineage>
        <taxon>Bacteria</taxon>
        <taxon>Pseudomonadati</taxon>
        <taxon>Pseudomonadota</taxon>
        <taxon>Gammaproteobacteria</taxon>
        <taxon>Moraxellales</taxon>
        <taxon>Moraxellaceae</taxon>
        <taxon>Acinetobacter</taxon>
    </lineage>
</organism>
<feature type="domain" description="HpcH/HpaI aldolase/citrate lyase" evidence="4">
    <location>
        <begin position="19"/>
        <end position="191"/>
    </location>
</feature>
<dbReference type="InterPro" id="IPR040442">
    <property type="entry name" value="Pyrv_kinase-like_dom_sf"/>
</dbReference>
<dbReference type="Pfam" id="PF03328">
    <property type="entry name" value="HpcH_HpaI"/>
    <property type="match status" value="1"/>
</dbReference>
<gene>
    <name evidence="5" type="ORF">SAMN05421731_1099</name>
</gene>
<evidence type="ECO:0000256" key="3">
    <source>
        <dbReference type="ARBA" id="ARBA00022842"/>
    </source>
</evidence>
<evidence type="ECO:0000256" key="1">
    <source>
        <dbReference type="ARBA" id="ARBA00001946"/>
    </source>
</evidence>
<evidence type="ECO:0000313" key="6">
    <source>
        <dbReference type="Proteomes" id="UP000219042"/>
    </source>
</evidence>
<dbReference type="PANTHER" id="PTHR32308">
    <property type="entry name" value="LYASE BETA SUBUNIT, PUTATIVE (AFU_ORTHOLOGUE AFUA_4G13030)-RELATED"/>
    <property type="match status" value="1"/>
</dbReference>
<sequence length="256" mass="28514">MTIFITKNPIEHVQVYIAVRGNEPENFEAAYRSGADAVVFDLDKPVPVEDKVKARNAVAEFLQIKPALPTLVRINGPDTPFTQDDLAMIIQPGVSALRLPRVESSIWIRDIAQIVELKRQQAGIIPTIGLEVYPGTAKGLINVLDLANATHTIWRLGLAEESLYQSIQSSTDQAMLLARLQVVQASQAFGLTGPVQKSFVPHWSDEYMYESSLLGLQLGYTARTVWKAEHVAIWKQAYHDFIHSPIRTQSGLRKSI</sequence>
<keyword evidence="6" id="KW-1185">Reference proteome</keyword>
<dbReference type="EMBL" id="OANT01000009">
    <property type="protein sequence ID" value="SNX46181.1"/>
    <property type="molecule type" value="Genomic_DNA"/>
</dbReference>
<dbReference type="PANTHER" id="PTHR32308:SF10">
    <property type="entry name" value="CITRATE LYASE SUBUNIT BETA"/>
    <property type="match status" value="1"/>
</dbReference>
<proteinExistence type="predicted"/>
<evidence type="ECO:0000256" key="2">
    <source>
        <dbReference type="ARBA" id="ARBA00022723"/>
    </source>
</evidence>
<evidence type="ECO:0000259" key="4">
    <source>
        <dbReference type="Pfam" id="PF03328"/>
    </source>
</evidence>
<dbReference type="AlphaFoldDB" id="A0A240ECA5"/>
<dbReference type="Gene3D" id="3.20.20.60">
    <property type="entry name" value="Phosphoenolpyruvate-binding domains"/>
    <property type="match status" value="1"/>
</dbReference>
<dbReference type="InterPro" id="IPR015813">
    <property type="entry name" value="Pyrv/PenolPyrv_kinase-like_dom"/>
</dbReference>
<keyword evidence="2" id="KW-0479">Metal-binding</keyword>
<comment type="cofactor">
    <cofactor evidence="1">
        <name>Mg(2+)</name>
        <dbReference type="ChEBI" id="CHEBI:18420"/>
    </cofactor>
</comment>
<dbReference type="InterPro" id="IPR005000">
    <property type="entry name" value="Aldolase/citrate-lyase_domain"/>
</dbReference>
<dbReference type="RefSeq" id="WP_097079931.1">
    <property type="nucleotide sequence ID" value="NZ_BAABHT010000014.1"/>
</dbReference>
<reference evidence="6" key="1">
    <citation type="submission" date="2016-09" db="EMBL/GenBank/DDBJ databases">
        <authorList>
            <person name="Varghese N."/>
            <person name="Submissions S."/>
        </authorList>
    </citation>
    <scope>NUCLEOTIDE SEQUENCE [LARGE SCALE GENOMIC DNA]</scope>
    <source>
        <strain evidence="6">ANC 4466</strain>
    </source>
</reference>
<dbReference type="SUPFAM" id="SSF51621">
    <property type="entry name" value="Phosphoenolpyruvate/pyruvate domain"/>
    <property type="match status" value="1"/>
</dbReference>
<dbReference type="OrthoDB" id="348111at2"/>
<keyword evidence="5" id="KW-0456">Lyase</keyword>
<dbReference type="GO" id="GO:0016829">
    <property type="term" value="F:lyase activity"/>
    <property type="evidence" value="ECO:0007669"/>
    <property type="project" value="UniProtKB-KW"/>
</dbReference>
<protein>
    <submittedName>
        <fullName evidence="5">Citrate lyase subunit beta / citryl-CoA lyase</fullName>
    </submittedName>
</protein>
<dbReference type="Proteomes" id="UP000219042">
    <property type="component" value="Unassembled WGS sequence"/>
</dbReference>
<name>A0A240ECA5_9GAMM</name>